<evidence type="ECO:0000313" key="2">
    <source>
        <dbReference type="Proteomes" id="UP001374535"/>
    </source>
</evidence>
<keyword evidence="2" id="KW-1185">Reference proteome</keyword>
<dbReference type="EMBL" id="CP144692">
    <property type="protein sequence ID" value="WVY98016.1"/>
    <property type="molecule type" value="Genomic_DNA"/>
</dbReference>
<dbReference type="AlphaFoldDB" id="A0AAQ3MVU3"/>
<proteinExistence type="predicted"/>
<accession>A0AAQ3MVU3</accession>
<name>A0AAQ3MVU3_VIGMU</name>
<gene>
    <name evidence="1" type="ORF">V8G54_030167</name>
</gene>
<sequence length="174" mass="19023">MKTPKIGKAMYLTTMIPTRTEGFSPERFSPFRRFAPTNKVIAGMHASPSMDAESSTTRKGASSPTNIFLKGGTTPIISPTIDPNVGGANRIFKLSLFTNVLNGLVICFSFDTVSVLNEVTRSLVCATVTSGVLEWFSRSASVADTGPTVGPSTLFTLKFRHEYTRIIWYTKVQM</sequence>
<organism evidence="1 2">
    <name type="scientific">Vigna mungo</name>
    <name type="common">Black gram</name>
    <name type="synonym">Phaseolus mungo</name>
    <dbReference type="NCBI Taxonomy" id="3915"/>
    <lineage>
        <taxon>Eukaryota</taxon>
        <taxon>Viridiplantae</taxon>
        <taxon>Streptophyta</taxon>
        <taxon>Embryophyta</taxon>
        <taxon>Tracheophyta</taxon>
        <taxon>Spermatophyta</taxon>
        <taxon>Magnoliopsida</taxon>
        <taxon>eudicotyledons</taxon>
        <taxon>Gunneridae</taxon>
        <taxon>Pentapetalae</taxon>
        <taxon>rosids</taxon>
        <taxon>fabids</taxon>
        <taxon>Fabales</taxon>
        <taxon>Fabaceae</taxon>
        <taxon>Papilionoideae</taxon>
        <taxon>50 kb inversion clade</taxon>
        <taxon>NPAAA clade</taxon>
        <taxon>indigoferoid/millettioid clade</taxon>
        <taxon>Phaseoleae</taxon>
        <taxon>Vigna</taxon>
    </lineage>
</organism>
<reference evidence="1 2" key="1">
    <citation type="journal article" date="2023" name="Life. Sci Alliance">
        <title>Evolutionary insights into 3D genome organization and epigenetic landscape of Vigna mungo.</title>
        <authorList>
            <person name="Junaid A."/>
            <person name="Singh B."/>
            <person name="Bhatia S."/>
        </authorList>
    </citation>
    <scope>NUCLEOTIDE SEQUENCE [LARGE SCALE GENOMIC DNA]</scope>
    <source>
        <strain evidence="1">Urdbean</strain>
    </source>
</reference>
<protein>
    <submittedName>
        <fullName evidence="1">Uncharacterized protein</fullName>
    </submittedName>
</protein>
<evidence type="ECO:0000313" key="1">
    <source>
        <dbReference type="EMBL" id="WVY98016.1"/>
    </source>
</evidence>
<dbReference type="Proteomes" id="UP001374535">
    <property type="component" value="Chromosome 9"/>
</dbReference>